<comment type="similarity">
    <text evidence="1">Belongs to the peptidase C1 family.</text>
</comment>
<protein>
    <submittedName>
        <fullName evidence="5">Peptidase C1</fullName>
    </submittedName>
</protein>
<dbReference type="PROSITE" id="PS51257">
    <property type="entry name" value="PROKAR_LIPOPROTEIN"/>
    <property type="match status" value="1"/>
</dbReference>
<keyword evidence="3" id="KW-0732">Signal</keyword>
<dbReference type="SMART" id="SM00645">
    <property type="entry name" value="Pept_C1"/>
    <property type="match status" value="1"/>
</dbReference>
<proteinExistence type="inferred from homology"/>
<dbReference type="InterPro" id="IPR040528">
    <property type="entry name" value="Lectin-like"/>
</dbReference>
<dbReference type="Pfam" id="PF18560">
    <property type="entry name" value="Lectin_like"/>
    <property type="match status" value="1"/>
</dbReference>
<dbReference type="GO" id="GO:0006508">
    <property type="term" value="P:proteolysis"/>
    <property type="evidence" value="ECO:0007669"/>
    <property type="project" value="InterPro"/>
</dbReference>
<feature type="region of interest" description="Disordered" evidence="2">
    <location>
        <begin position="38"/>
        <end position="71"/>
    </location>
</feature>
<reference evidence="5 6" key="1">
    <citation type="submission" date="2020-08" db="EMBL/GenBank/DDBJ databases">
        <authorList>
            <person name="Liu C."/>
            <person name="Sun Q."/>
        </authorList>
    </citation>
    <scope>NUCLEOTIDE SEQUENCE [LARGE SCALE GENOMIC DNA]</scope>
    <source>
        <strain evidence="5 6">NSJ-38</strain>
    </source>
</reference>
<name>A0A7G9G848_9FIRM</name>
<sequence>MKLKLKYKWICRLLSVCVLSVALTGCAVPWPALDIQQTEESAETRKETEPESEELPSVPRTEETEKTTQARVNAAAVPSRYDYREHGRCPAAGSQGELGTCWAFATMIALESSLLPQESFDFSEDHISLQNSFGMSQDMGGDYTMSMAYLLAWQGPVLEEDDPYGDGESPDGLEPVKHVQEIQLLDNKDYAGIKQAVYFHGGVQTSLFTALEDESSQSEYYNEDTYSYYYTGNQISNHDIVIVGWDDSYSRENFNQDPGMDGAFLCMNSWGTEFGDGGLFYVSYADTNIGIHSLAYTGIAPPDNYENIYQADLCGWLGQLGYGDEEAYFANVYRARSDERIEAAGFYATGADTEYEVYVLRGAPENGKLVLNESVASGRFEQAGYYTVDLKRPVDVKSGERFAMAVRIRTPEAVHPVAIEYQDDSSEIMTYVDLSDGEGYISADGRNWANTEKEQDSNICLKAYTSAR</sequence>
<dbReference type="Proteomes" id="UP000515823">
    <property type="component" value="Chromosome"/>
</dbReference>
<dbReference type="InterPro" id="IPR000169">
    <property type="entry name" value="Pept_cys_AS"/>
</dbReference>
<feature type="domain" description="Peptidase C1A papain C-terminal" evidence="4">
    <location>
        <begin position="77"/>
        <end position="299"/>
    </location>
</feature>
<dbReference type="InterPro" id="IPR013128">
    <property type="entry name" value="Peptidase_C1A"/>
</dbReference>
<dbReference type="CDD" id="cd02619">
    <property type="entry name" value="Peptidase_C1"/>
    <property type="match status" value="1"/>
</dbReference>
<dbReference type="EMBL" id="CP060634">
    <property type="protein sequence ID" value="QNM06980.1"/>
    <property type="molecule type" value="Genomic_DNA"/>
</dbReference>
<dbReference type="InterPro" id="IPR038765">
    <property type="entry name" value="Papain-like_cys_pep_sf"/>
</dbReference>
<dbReference type="AlphaFoldDB" id="A0A7G9G848"/>
<gene>
    <name evidence="5" type="ORF">H9Q78_05620</name>
</gene>
<dbReference type="PROSITE" id="PS00139">
    <property type="entry name" value="THIOL_PROTEASE_CYS"/>
    <property type="match status" value="1"/>
</dbReference>
<dbReference type="SUPFAM" id="SSF54001">
    <property type="entry name" value="Cysteine proteinases"/>
    <property type="match status" value="1"/>
</dbReference>
<feature type="signal peptide" evidence="3">
    <location>
        <begin position="1"/>
        <end position="27"/>
    </location>
</feature>
<keyword evidence="6" id="KW-1185">Reference proteome</keyword>
<dbReference type="Gene3D" id="3.90.70.10">
    <property type="entry name" value="Cysteine proteinases"/>
    <property type="match status" value="1"/>
</dbReference>
<evidence type="ECO:0000256" key="2">
    <source>
        <dbReference type="SAM" id="MobiDB-lite"/>
    </source>
</evidence>
<dbReference type="PANTHER" id="PTHR12411">
    <property type="entry name" value="CYSTEINE PROTEASE FAMILY C1-RELATED"/>
    <property type="match status" value="1"/>
</dbReference>
<evidence type="ECO:0000256" key="3">
    <source>
        <dbReference type="SAM" id="SignalP"/>
    </source>
</evidence>
<dbReference type="GO" id="GO:0008234">
    <property type="term" value="F:cysteine-type peptidase activity"/>
    <property type="evidence" value="ECO:0007669"/>
    <property type="project" value="InterPro"/>
</dbReference>
<accession>A0A7G9G848</accession>
<evidence type="ECO:0000313" key="5">
    <source>
        <dbReference type="EMBL" id="QNM06980.1"/>
    </source>
</evidence>
<dbReference type="Pfam" id="PF00112">
    <property type="entry name" value="Peptidase_C1"/>
    <property type="match status" value="1"/>
</dbReference>
<organism evidence="5 6">
    <name type="scientific">Qiania dongpingensis</name>
    <dbReference type="NCBI Taxonomy" id="2763669"/>
    <lineage>
        <taxon>Bacteria</taxon>
        <taxon>Bacillati</taxon>
        <taxon>Bacillota</taxon>
        <taxon>Clostridia</taxon>
        <taxon>Lachnospirales</taxon>
        <taxon>Lachnospiraceae</taxon>
        <taxon>Qiania</taxon>
    </lineage>
</organism>
<feature type="chain" id="PRO_5039345858" evidence="3">
    <location>
        <begin position="28"/>
        <end position="468"/>
    </location>
</feature>
<evidence type="ECO:0000313" key="6">
    <source>
        <dbReference type="Proteomes" id="UP000515823"/>
    </source>
</evidence>
<dbReference type="KEGG" id="qdo:H9Q78_05620"/>
<evidence type="ECO:0000256" key="1">
    <source>
        <dbReference type="ARBA" id="ARBA00008455"/>
    </source>
</evidence>
<evidence type="ECO:0000259" key="4">
    <source>
        <dbReference type="SMART" id="SM00645"/>
    </source>
</evidence>
<dbReference type="InterPro" id="IPR000668">
    <property type="entry name" value="Peptidase_C1A_C"/>
</dbReference>